<keyword evidence="1 3" id="KW-0238">DNA-binding</keyword>
<dbReference type="Pfam" id="PF00486">
    <property type="entry name" value="Trans_reg_C"/>
    <property type="match status" value="1"/>
</dbReference>
<organism evidence="6 7">
    <name type="scientific">Brevundimonas vesicularis</name>
    <name type="common">Pseudomonas vesicularis</name>
    <dbReference type="NCBI Taxonomy" id="41276"/>
    <lineage>
        <taxon>Bacteria</taxon>
        <taxon>Pseudomonadati</taxon>
        <taxon>Pseudomonadota</taxon>
        <taxon>Alphaproteobacteria</taxon>
        <taxon>Caulobacterales</taxon>
        <taxon>Caulobacteraceae</taxon>
        <taxon>Brevundimonas</taxon>
    </lineage>
</organism>
<dbReference type="PANTHER" id="PTHR48111">
    <property type="entry name" value="REGULATOR OF RPOS"/>
    <property type="match status" value="1"/>
</dbReference>
<dbReference type="InterPro" id="IPR036388">
    <property type="entry name" value="WH-like_DNA-bd_sf"/>
</dbReference>
<dbReference type="GO" id="GO:0005829">
    <property type="term" value="C:cytosol"/>
    <property type="evidence" value="ECO:0007669"/>
    <property type="project" value="TreeGrafter"/>
</dbReference>
<dbReference type="Proteomes" id="UP000251186">
    <property type="component" value="Unassembled WGS sequence"/>
</dbReference>
<dbReference type="SUPFAM" id="SSF52172">
    <property type="entry name" value="CheY-like"/>
    <property type="match status" value="1"/>
</dbReference>
<keyword evidence="2" id="KW-0597">Phosphoprotein</keyword>
<dbReference type="InterPro" id="IPR039420">
    <property type="entry name" value="WalR-like"/>
</dbReference>
<feature type="domain" description="OmpR/PhoB-type" evidence="5">
    <location>
        <begin position="124"/>
        <end position="222"/>
    </location>
</feature>
<dbReference type="Gene3D" id="3.40.50.2300">
    <property type="match status" value="1"/>
</dbReference>
<dbReference type="SMART" id="SM00448">
    <property type="entry name" value="REC"/>
    <property type="match status" value="1"/>
</dbReference>
<feature type="modified residue" description="4-aspartylphosphate" evidence="2">
    <location>
        <position position="51"/>
    </location>
</feature>
<dbReference type="PROSITE" id="PS51755">
    <property type="entry name" value="OMPR_PHOB"/>
    <property type="match status" value="1"/>
</dbReference>
<accession>A0A2X1B8M4</accession>
<reference evidence="6 7" key="1">
    <citation type="submission" date="2018-06" db="EMBL/GenBank/DDBJ databases">
        <authorList>
            <consortium name="Pathogen Informatics"/>
            <person name="Doyle S."/>
        </authorList>
    </citation>
    <scope>NUCLEOTIDE SEQUENCE [LARGE SCALE GENOMIC DNA]</scope>
    <source>
        <strain evidence="6 7">NCTC11166</strain>
    </source>
</reference>
<dbReference type="GO" id="GO:0000976">
    <property type="term" value="F:transcription cis-regulatory region binding"/>
    <property type="evidence" value="ECO:0007669"/>
    <property type="project" value="TreeGrafter"/>
</dbReference>
<dbReference type="InterPro" id="IPR001867">
    <property type="entry name" value="OmpR/PhoB-type_DNA-bd"/>
</dbReference>
<dbReference type="SMART" id="SM00862">
    <property type="entry name" value="Trans_reg_C"/>
    <property type="match status" value="1"/>
</dbReference>
<dbReference type="Pfam" id="PF00072">
    <property type="entry name" value="Response_reg"/>
    <property type="match status" value="1"/>
</dbReference>
<evidence type="ECO:0000313" key="7">
    <source>
        <dbReference type="Proteomes" id="UP000251186"/>
    </source>
</evidence>
<dbReference type="Gene3D" id="6.10.250.690">
    <property type="match status" value="1"/>
</dbReference>
<dbReference type="EMBL" id="UAQP01000005">
    <property type="protein sequence ID" value="SPU52359.1"/>
    <property type="molecule type" value="Genomic_DNA"/>
</dbReference>
<feature type="DNA-binding region" description="OmpR/PhoB-type" evidence="3">
    <location>
        <begin position="124"/>
        <end position="222"/>
    </location>
</feature>
<dbReference type="RefSeq" id="WP_112861744.1">
    <property type="nucleotide sequence ID" value="NZ_UAQP01000005.1"/>
</dbReference>
<feature type="domain" description="Response regulatory" evidence="4">
    <location>
        <begin position="2"/>
        <end position="116"/>
    </location>
</feature>
<dbReference type="GO" id="GO:0032993">
    <property type="term" value="C:protein-DNA complex"/>
    <property type="evidence" value="ECO:0007669"/>
    <property type="project" value="TreeGrafter"/>
</dbReference>
<sequence length="224" mass="25143">MRLLLVEDDVDVAETLVVYLERQGFVVDVAPSLAIARTAVDANDFDLVLLDRGLPDGDGVSLIAYSAHRNRRQRYIILTAMATPDHRVEGLESGADDYIAKPFEPRELLARIRIALRRSLEVRRETRQFGPLMHDLESGVFFIDEAPLTLRRTEALVLEALMARPGAVIQRETLEARVYGYDKVVNANSLESQISRLRTNLARRTDKVRIQAVRGLGYCLAAEG</sequence>
<dbReference type="PANTHER" id="PTHR48111:SF36">
    <property type="entry name" value="TRANSCRIPTIONAL REGULATORY PROTEIN CUTR"/>
    <property type="match status" value="1"/>
</dbReference>
<gene>
    <name evidence="6" type="primary">rssB</name>
    <name evidence="6" type="ORF">NCTC11166_00682</name>
</gene>
<evidence type="ECO:0000256" key="1">
    <source>
        <dbReference type="ARBA" id="ARBA00023125"/>
    </source>
</evidence>
<dbReference type="Gene3D" id="1.10.10.10">
    <property type="entry name" value="Winged helix-like DNA-binding domain superfamily/Winged helix DNA-binding domain"/>
    <property type="match status" value="1"/>
</dbReference>
<dbReference type="AlphaFoldDB" id="A0A2X1B8M4"/>
<evidence type="ECO:0000259" key="5">
    <source>
        <dbReference type="PROSITE" id="PS51755"/>
    </source>
</evidence>
<evidence type="ECO:0000256" key="2">
    <source>
        <dbReference type="PROSITE-ProRule" id="PRU00169"/>
    </source>
</evidence>
<protein>
    <submittedName>
        <fullName evidence="6">Swarming motility regulation protein rssB</fullName>
    </submittedName>
</protein>
<dbReference type="CDD" id="cd00383">
    <property type="entry name" value="trans_reg_C"/>
    <property type="match status" value="1"/>
</dbReference>
<dbReference type="GO" id="GO:0006355">
    <property type="term" value="P:regulation of DNA-templated transcription"/>
    <property type="evidence" value="ECO:0007669"/>
    <property type="project" value="InterPro"/>
</dbReference>
<evidence type="ECO:0000313" key="6">
    <source>
        <dbReference type="EMBL" id="SPU52359.1"/>
    </source>
</evidence>
<evidence type="ECO:0000256" key="3">
    <source>
        <dbReference type="PROSITE-ProRule" id="PRU01091"/>
    </source>
</evidence>
<name>A0A2X1B8M4_BREVE</name>
<dbReference type="PROSITE" id="PS50110">
    <property type="entry name" value="RESPONSE_REGULATORY"/>
    <property type="match status" value="1"/>
</dbReference>
<evidence type="ECO:0000259" key="4">
    <source>
        <dbReference type="PROSITE" id="PS50110"/>
    </source>
</evidence>
<dbReference type="GO" id="GO:0000156">
    <property type="term" value="F:phosphorelay response regulator activity"/>
    <property type="evidence" value="ECO:0007669"/>
    <property type="project" value="TreeGrafter"/>
</dbReference>
<dbReference type="InterPro" id="IPR001789">
    <property type="entry name" value="Sig_transdc_resp-reg_receiver"/>
</dbReference>
<dbReference type="InterPro" id="IPR011006">
    <property type="entry name" value="CheY-like_superfamily"/>
</dbReference>
<proteinExistence type="predicted"/>